<dbReference type="RefSeq" id="WP_218827672.1">
    <property type="nucleotide sequence ID" value="NZ_MQWB01000001.1"/>
</dbReference>
<feature type="binding site" evidence="9">
    <location>
        <begin position="43"/>
        <end position="44"/>
    </location>
    <ligand>
        <name>substrate</name>
    </ligand>
</feature>
<evidence type="ECO:0000256" key="4">
    <source>
        <dbReference type="ARBA" id="ARBA00022679"/>
    </source>
</evidence>
<dbReference type="CDD" id="cd04238">
    <property type="entry name" value="AAK_NAGK-like"/>
    <property type="match status" value="1"/>
</dbReference>
<dbReference type="GO" id="GO:0005524">
    <property type="term" value="F:ATP binding"/>
    <property type="evidence" value="ECO:0007669"/>
    <property type="project" value="UniProtKB-UniRule"/>
</dbReference>
<dbReference type="FunCoup" id="A0A259U206">
    <property type="interactions" value="319"/>
</dbReference>
<gene>
    <name evidence="9" type="primary">argB</name>
    <name evidence="11" type="ORF">BSZ36_13910</name>
</gene>
<dbReference type="EC" id="2.7.2.8" evidence="9"/>
<protein>
    <recommendedName>
        <fullName evidence="9">Acetylglutamate kinase</fullName>
        <ecNumber evidence="9">2.7.2.8</ecNumber>
    </recommendedName>
    <alternativeName>
        <fullName evidence="9">N-acetyl-L-glutamate 5-phosphotransferase</fullName>
    </alternativeName>
    <alternativeName>
        <fullName evidence="9">NAG kinase</fullName>
        <shortName evidence="9">NAGK</shortName>
    </alternativeName>
</protein>
<keyword evidence="3 9" id="KW-0028">Amino-acid biosynthesis</keyword>
<keyword evidence="2 9" id="KW-0055">Arginine biosynthesis</keyword>
<accession>A0A259U206</accession>
<evidence type="ECO:0000256" key="2">
    <source>
        <dbReference type="ARBA" id="ARBA00022571"/>
    </source>
</evidence>
<comment type="similarity">
    <text evidence="9">Belongs to the acetylglutamate kinase family. ArgB subfamily.</text>
</comment>
<dbReference type="Pfam" id="PF00696">
    <property type="entry name" value="AA_kinase"/>
    <property type="match status" value="1"/>
</dbReference>
<keyword evidence="4 9" id="KW-0808">Transferase</keyword>
<evidence type="ECO:0000256" key="7">
    <source>
        <dbReference type="ARBA" id="ARBA00022840"/>
    </source>
</evidence>
<proteinExistence type="inferred from homology"/>
<keyword evidence="5 9" id="KW-0547">Nucleotide-binding</keyword>
<feature type="site" description="Transition state stabilizer" evidence="9">
    <location>
        <position position="228"/>
    </location>
</feature>
<sequence>MNPELGTTIIKLGGAVAASPEACASLWREVATIGGPVVVVHGGGPQATDLARRLGHEPRIVAGRRVTSDLDLDVALYVMRGSVNARLVGSAKASGVNAVGVSGADGGLVGVVRRPPRVIDGETVDFGHVGDVVGVDPALLGALLGAGFTPVVASVCADREGDLYNVNADTVALELAVALGAARLILVAEASGVRRDAADPSTLISRLTPEAIAAGVEAGWIAGGMRPKLEVAREALSRGVPEVRVTSPDAVSDATRGTTIAPEA</sequence>
<comment type="caution">
    <text evidence="11">The sequence shown here is derived from an EMBL/GenBank/DDBJ whole genome shotgun (WGS) entry which is preliminary data.</text>
</comment>
<evidence type="ECO:0000259" key="10">
    <source>
        <dbReference type="Pfam" id="PF00696"/>
    </source>
</evidence>
<dbReference type="InterPro" id="IPR001057">
    <property type="entry name" value="Glu/AcGlu_kinase"/>
</dbReference>
<dbReference type="InterPro" id="IPR001048">
    <property type="entry name" value="Asp/Glu/Uridylate_kinase"/>
</dbReference>
<evidence type="ECO:0000256" key="5">
    <source>
        <dbReference type="ARBA" id="ARBA00022741"/>
    </source>
</evidence>
<dbReference type="InterPro" id="IPR004662">
    <property type="entry name" value="AcgluKinase_fam"/>
</dbReference>
<dbReference type="PIRSF" id="PIRSF000728">
    <property type="entry name" value="NAGK"/>
    <property type="match status" value="1"/>
</dbReference>
<evidence type="ECO:0000313" key="12">
    <source>
        <dbReference type="Proteomes" id="UP000216446"/>
    </source>
</evidence>
<comment type="pathway">
    <text evidence="1 9">Amino-acid biosynthesis; L-arginine biosynthesis; N(2)-acetyl-L-ornithine from L-glutamate: step 2/4.</text>
</comment>
<evidence type="ECO:0000256" key="6">
    <source>
        <dbReference type="ARBA" id="ARBA00022777"/>
    </source>
</evidence>
<dbReference type="GO" id="GO:0003991">
    <property type="term" value="F:acetylglutamate kinase activity"/>
    <property type="evidence" value="ECO:0007669"/>
    <property type="project" value="UniProtKB-UniRule"/>
</dbReference>
<evidence type="ECO:0000256" key="1">
    <source>
        <dbReference type="ARBA" id="ARBA00004828"/>
    </source>
</evidence>
<dbReference type="GO" id="GO:0005737">
    <property type="term" value="C:cytoplasm"/>
    <property type="evidence" value="ECO:0007669"/>
    <property type="project" value="UniProtKB-SubCell"/>
</dbReference>
<dbReference type="EMBL" id="MQWB01000001">
    <property type="protein sequence ID" value="OZC03980.1"/>
    <property type="molecule type" value="Genomic_DNA"/>
</dbReference>
<comment type="subcellular location">
    <subcellularLocation>
        <location evidence="9">Cytoplasm</location>
    </subcellularLocation>
</comment>
<keyword evidence="9" id="KW-0963">Cytoplasm</keyword>
<feature type="domain" description="Aspartate/glutamate/uridylate kinase" evidence="10">
    <location>
        <begin position="7"/>
        <end position="247"/>
    </location>
</feature>
<keyword evidence="12" id="KW-1185">Reference proteome</keyword>
<organism evidence="11 12">
    <name type="scientific">Rubricoccus marinus</name>
    <dbReference type="NCBI Taxonomy" id="716817"/>
    <lineage>
        <taxon>Bacteria</taxon>
        <taxon>Pseudomonadati</taxon>
        <taxon>Rhodothermota</taxon>
        <taxon>Rhodothermia</taxon>
        <taxon>Rhodothermales</taxon>
        <taxon>Rubricoccaceae</taxon>
        <taxon>Rubricoccus</taxon>
    </lineage>
</organism>
<evidence type="ECO:0000313" key="11">
    <source>
        <dbReference type="EMBL" id="OZC03980.1"/>
    </source>
</evidence>
<feature type="binding site" evidence="9">
    <location>
        <position position="65"/>
    </location>
    <ligand>
        <name>substrate</name>
    </ligand>
</feature>
<comment type="function">
    <text evidence="9">Catalyzes the ATP-dependent phosphorylation of N-acetyl-L-glutamate.</text>
</comment>
<dbReference type="NCBIfam" id="TIGR00761">
    <property type="entry name" value="argB"/>
    <property type="match status" value="1"/>
</dbReference>
<evidence type="ECO:0000256" key="8">
    <source>
        <dbReference type="ARBA" id="ARBA00048141"/>
    </source>
</evidence>
<reference evidence="11 12" key="1">
    <citation type="submission" date="2016-11" db="EMBL/GenBank/DDBJ databases">
        <title>Study of marine rhodopsin-containing bacteria.</title>
        <authorList>
            <person name="Yoshizawa S."/>
            <person name="Kumagai Y."/>
            <person name="Kogure K."/>
        </authorList>
    </citation>
    <scope>NUCLEOTIDE SEQUENCE [LARGE SCALE GENOMIC DNA]</scope>
    <source>
        <strain evidence="11 12">SG-29</strain>
    </source>
</reference>
<keyword evidence="7 9" id="KW-0067">ATP-binding</keyword>
<dbReference type="PRINTS" id="PR00474">
    <property type="entry name" value="GLU5KINASE"/>
</dbReference>
<feature type="binding site" evidence="9">
    <location>
        <position position="165"/>
    </location>
    <ligand>
        <name>substrate</name>
    </ligand>
</feature>
<dbReference type="GO" id="GO:0042450">
    <property type="term" value="P:L-arginine biosynthetic process via ornithine"/>
    <property type="evidence" value="ECO:0007669"/>
    <property type="project" value="UniProtKB-UniRule"/>
</dbReference>
<feature type="site" description="Transition state stabilizer" evidence="9">
    <location>
        <position position="11"/>
    </location>
</feature>
<evidence type="ECO:0000256" key="3">
    <source>
        <dbReference type="ARBA" id="ARBA00022605"/>
    </source>
</evidence>
<dbReference type="InterPro" id="IPR037528">
    <property type="entry name" value="ArgB"/>
</dbReference>
<dbReference type="AlphaFoldDB" id="A0A259U206"/>
<evidence type="ECO:0000256" key="9">
    <source>
        <dbReference type="HAMAP-Rule" id="MF_00082"/>
    </source>
</evidence>
<dbReference type="UniPathway" id="UPA00068">
    <property type="reaction ID" value="UER00107"/>
</dbReference>
<name>A0A259U206_9BACT</name>
<dbReference type="PANTHER" id="PTHR23342:SF0">
    <property type="entry name" value="N-ACETYLGLUTAMATE SYNTHASE, MITOCHONDRIAL"/>
    <property type="match status" value="1"/>
</dbReference>
<dbReference type="SUPFAM" id="SSF53633">
    <property type="entry name" value="Carbamate kinase-like"/>
    <property type="match status" value="1"/>
</dbReference>
<dbReference type="InParanoid" id="A0A259U206"/>
<comment type="catalytic activity">
    <reaction evidence="8 9">
        <text>N-acetyl-L-glutamate + ATP = N-acetyl-L-glutamyl 5-phosphate + ADP</text>
        <dbReference type="Rhea" id="RHEA:14629"/>
        <dbReference type="ChEBI" id="CHEBI:30616"/>
        <dbReference type="ChEBI" id="CHEBI:44337"/>
        <dbReference type="ChEBI" id="CHEBI:57936"/>
        <dbReference type="ChEBI" id="CHEBI:456216"/>
        <dbReference type="EC" id="2.7.2.8"/>
    </reaction>
</comment>
<dbReference type="InterPro" id="IPR036393">
    <property type="entry name" value="AceGlu_kinase-like_sf"/>
</dbReference>
<keyword evidence="6 9" id="KW-0418">Kinase</keyword>
<dbReference type="HAMAP" id="MF_00082">
    <property type="entry name" value="ArgB"/>
    <property type="match status" value="1"/>
</dbReference>
<dbReference type="PANTHER" id="PTHR23342">
    <property type="entry name" value="N-ACETYLGLUTAMATE SYNTHASE"/>
    <property type="match status" value="1"/>
</dbReference>
<dbReference type="Proteomes" id="UP000216446">
    <property type="component" value="Unassembled WGS sequence"/>
</dbReference>
<dbReference type="Gene3D" id="3.40.1160.10">
    <property type="entry name" value="Acetylglutamate kinase-like"/>
    <property type="match status" value="1"/>
</dbReference>